<dbReference type="EMBL" id="CP030941">
    <property type="protein sequence ID" value="UUP16397.1"/>
    <property type="molecule type" value="Genomic_DNA"/>
</dbReference>
<gene>
    <name evidence="1" type="ORF">NTH_00843</name>
</gene>
<accession>A0ABY5MG63</accession>
<reference evidence="1 2" key="1">
    <citation type="submission" date="2018-07" db="EMBL/GenBank/DDBJ databases">
        <title>Genome sequence of Nitratireductor thuwali#1536.</title>
        <authorList>
            <person name="Michoud G."/>
            <person name="Merlino G."/>
            <person name="Sefrji F.O."/>
            <person name="Daffonchio D."/>
        </authorList>
    </citation>
    <scope>NUCLEOTIDE SEQUENCE [LARGE SCALE GENOMIC DNA]</scope>
    <source>
        <strain evidence="2">Nit1536</strain>
    </source>
</reference>
<keyword evidence="2" id="KW-1185">Reference proteome</keyword>
<evidence type="ECO:0000313" key="2">
    <source>
        <dbReference type="Proteomes" id="UP001342418"/>
    </source>
</evidence>
<organism evidence="1 2">
    <name type="scientific">Nitratireductor thuwali</name>
    <dbReference type="NCBI Taxonomy" id="2267699"/>
    <lineage>
        <taxon>Bacteria</taxon>
        <taxon>Pseudomonadati</taxon>
        <taxon>Pseudomonadota</taxon>
        <taxon>Alphaproteobacteria</taxon>
        <taxon>Hyphomicrobiales</taxon>
        <taxon>Phyllobacteriaceae</taxon>
        <taxon>Nitratireductor</taxon>
    </lineage>
</organism>
<sequence length="32" mass="3696">MSRPERLLRLGYEVTEHVPSEKATDVVLSRRA</sequence>
<name>A0ABY5MG63_9HYPH</name>
<evidence type="ECO:0000313" key="1">
    <source>
        <dbReference type="EMBL" id="UUP16397.1"/>
    </source>
</evidence>
<protein>
    <submittedName>
        <fullName evidence="1">Uncharacterized protein</fullName>
    </submittedName>
</protein>
<proteinExistence type="predicted"/>
<dbReference type="Proteomes" id="UP001342418">
    <property type="component" value="Chromosome"/>
</dbReference>